<keyword evidence="2" id="KW-0812">Transmembrane</keyword>
<dbReference type="EMBL" id="FOPJ01000005">
    <property type="protein sequence ID" value="SFG49016.1"/>
    <property type="molecule type" value="Genomic_DNA"/>
</dbReference>
<keyword evidence="2" id="KW-0472">Membrane</keyword>
<feature type="region of interest" description="Disordered" evidence="1">
    <location>
        <begin position="1"/>
        <end position="22"/>
    </location>
</feature>
<dbReference type="RefSeq" id="WP_092285108.1">
    <property type="nucleotide sequence ID" value="NZ_FOPJ01000005.1"/>
</dbReference>
<keyword evidence="4" id="KW-1185">Reference proteome</keyword>
<dbReference type="AlphaFoldDB" id="A0A1I2SFV7"/>
<gene>
    <name evidence="3" type="ORF">SAMN05660282_01024</name>
</gene>
<evidence type="ECO:0000256" key="1">
    <source>
        <dbReference type="SAM" id="MobiDB-lite"/>
    </source>
</evidence>
<accession>A0A1I2SFV7</accession>
<reference evidence="3 4" key="1">
    <citation type="submission" date="2016-10" db="EMBL/GenBank/DDBJ databases">
        <authorList>
            <person name="de Groot N.N."/>
        </authorList>
    </citation>
    <scope>NUCLEOTIDE SEQUENCE [LARGE SCALE GENOMIC DNA]</scope>
    <source>
        <strain>J11</strain>
        <strain evidence="4">PG 39</strain>
    </source>
</reference>
<protein>
    <submittedName>
        <fullName evidence="3">Uncharacterized protein</fullName>
    </submittedName>
</protein>
<feature type="transmembrane region" description="Helical" evidence="2">
    <location>
        <begin position="33"/>
        <end position="56"/>
    </location>
</feature>
<feature type="compositionally biased region" description="Polar residues" evidence="1">
    <location>
        <begin position="1"/>
        <end position="11"/>
    </location>
</feature>
<dbReference type="STRING" id="185761.SAMN05660282_01024"/>
<evidence type="ECO:0000313" key="4">
    <source>
        <dbReference type="Proteomes" id="UP000199065"/>
    </source>
</evidence>
<sequence length="59" mass="6077">MSEQPAKSPTNPVEPAIEPADHFVGDKDTTSSMVLVVVAIVTVLVLAAGIALWLFATAG</sequence>
<proteinExistence type="predicted"/>
<evidence type="ECO:0000256" key="2">
    <source>
        <dbReference type="SAM" id="Phobius"/>
    </source>
</evidence>
<name>A0A1I2SFV7_9CORY</name>
<evidence type="ECO:0000313" key="3">
    <source>
        <dbReference type="EMBL" id="SFG49016.1"/>
    </source>
</evidence>
<keyword evidence="2" id="KW-1133">Transmembrane helix</keyword>
<dbReference type="Proteomes" id="UP000199065">
    <property type="component" value="Unassembled WGS sequence"/>
</dbReference>
<organism evidence="3 4">
    <name type="scientific">Corynebacterium spheniscorum</name>
    <dbReference type="NCBI Taxonomy" id="185761"/>
    <lineage>
        <taxon>Bacteria</taxon>
        <taxon>Bacillati</taxon>
        <taxon>Actinomycetota</taxon>
        <taxon>Actinomycetes</taxon>
        <taxon>Mycobacteriales</taxon>
        <taxon>Corynebacteriaceae</taxon>
        <taxon>Corynebacterium</taxon>
    </lineage>
</organism>